<reference evidence="1" key="1">
    <citation type="journal article" date="2020" name="mSystems">
        <title>Genome- and Community-Level Interaction Insights into Carbon Utilization and Element Cycling Functions of Hydrothermarchaeota in Hydrothermal Sediment.</title>
        <authorList>
            <person name="Zhou Z."/>
            <person name="Liu Y."/>
            <person name="Xu W."/>
            <person name="Pan J."/>
            <person name="Luo Z.H."/>
            <person name="Li M."/>
        </authorList>
    </citation>
    <scope>NUCLEOTIDE SEQUENCE [LARGE SCALE GENOMIC DNA]</scope>
    <source>
        <strain evidence="1">SpSt-87</strain>
    </source>
</reference>
<gene>
    <name evidence="1" type="ORF">ENW66_02720</name>
</gene>
<comment type="caution">
    <text evidence="1">The sequence shown here is derived from an EMBL/GenBank/DDBJ whole genome shotgun (WGS) entry which is preliminary data.</text>
</comment>
<accession>A0A7C3M8T9</accession>
<sequence>MRGEKLTKKWRLIKLSRKHSSEFAVRFIEEILENDEILYSFSLRYGMEKGSEVKRNLPLKTFKDVAEFLGMFSGVGVGEEKDAVVFDGCPSREITEVRKKEVCKGFLEGFFKAFGYDVEVRAECGEKCRIEVRKLH</sequence>
<protein>
    <submittedName>
        <fullName evidence="1">Uncharacterized protein</fullName>
    </submittedName>
</protein>
<organism evidence="1">
    <name type="scientific">Archaeoglobus fulgidus</name>
    <dbReference type="NCBI Taxonomy" id="2234"/>
    <lineage>
        <taxon>Archaea</taxon>
        <taxon>Methanobacteriati</taxon>
        <taxon>Methanobacteriota</taxon>
        <taxon>Archaeoglobi</taxon>
        <taxon>Archaeoglobales</taxon>
        <taxon>Archaeoglobaceae</taxon>
        <taxon>Archaeoglobus</taxon>
    </lineage>
</organism>
<evidence type="ECO:0000313" key="1">
    <source>
        <dbReference type="EMBL" id="HFW31854.1"/>
    </source>
</evidence>
<dbReference type="AlphaFoldDB" id="A0A7C3M8T9"/>
<dbReference type="EMBL" id="DTLB01000013">
    <property type="protein sequence ID" value="HFW31854.1"/>
    <property type="molecule type" value="Genomic_DNA"/>
</dbReference>
<proteinExistence type="predicted"/>
<name>A0A7C3M8T9_ARCFL</name>